<reference evidence="1" key="1">
    <citation type="submission" date="2019-12" db="EMBL/GenBank/DDBJ databases">
        <title>High-Quality draft genome sequences of three cyanobacteria isolated from the limestone walls of the Old Cathedral of Coimbra.</title>
        <authorList>
            <person name="Tiago I."/>
            <person name="Soares F."/>
            <person name="Portugal A."/>
        </authorList>
    </citation>
    <scope>NUCLEOTIDE SEQUENCE [LARGE SCALE GENOMIC DNA]</scope>
    <source>
        <strain evidence="1">C</strain>
    </source>
</reference>
<organism evidence="1 2">
    <name type="scientific">Petrachloros mirabilis ULC683</name>
    <dbReference type="NCBI Taxonomy" id="2781853"/>
    <lineage>
        <taxon>Bacteria</taxon>
        <taxon>Bacillati</taxon>
        <taxon>Cyanobacteriota</taxon>
        <taxon>Cyanophyceae</taxon>
        <taxon>Synechococcales</taxon>
        <taxon>Petrachlorosaceae</taxon>
        <taxon>Petrachloros</taxon>
        <taxon>Petrachloros mirabilis</taxon>
    </lineage>
</organism>
<evidence type="ECO:0000313" key="2">
    <source>
        <dbReference type="Proteomes" id="UP000607397"/>
    </source>
</evidence>
<protein>
    <submittedName>
        <fullName evidence="1">DUF935 family protein</fullName>
    </submittedName>
</protein>
<name>A0A8K1ZZ70_9CYAN</name>
<keyword evidence="2" id="KW-1185">Reference proteome</keyword>
<proteinExistence type="predicted"/>
<dbReference type="EMBL" id="WVIC01000015">
    <property type="protein sequence ID" value="NCJ06668.1"/>
    <property type="molecule type" value="Genomic_DNA"/>
</dbReference>
<evidence type="ECO:0000313" key="1">
    <source>
        <dbReference type="EMBL" id="NCJ06668.1"/>
    </source>
</evidence>
<dbReference type="RefSeq" id="WP_161825145.1">
    <property type="nucleotide sequence ID" value="NZ_WVIC01000015.1"/>
</dbReference>
<comment type="caution">
    <text evidence="1">The sequence shown here is derived from an EMBL/GenBank/DDBJ whole genome shotgun (WGS) entry which is preliminary data.</text>
</comment>
<sequence>MLKTLPDKATPEQITGVARYLIQLYYRQPQGVVVDSIEPFNGGIKGQFKDAGTPSKIFRYEMTQVVGKWVLEYWPIAGVEDEEPEDSGDFAEPDEPDIIDQYTEQVRHQAGPIIARWTEQIRALAEGAPDLPSFAEQLYDLYPELQGAELQEIMERAMLAASLAGAYEAQEGE</sequence>
<gene>
    <name evidence="1" type="ORF">GS597_09145</name>
</gene>
<dbReference type="Proteomes" id="UP000607397">
    <property type="component" value="Unassembled WGS sequence"/>
</dbReference>
<accession>A0A8K1ZZ70</accession>
<dbReference type="AlphaFoldDB" id="A0A8K1ZZ70"/>